<keyword evidence="3" id="KW-0963">Cytoplasm</keyword>
<keyword evidence="8" id="KW-0175">Coiled coil</keyword>
<keyword evidence="5" id="KW-0479">Metal-binding</keyword>
<reference evidence="10" key="1">
    <citation type="submission" date="2009-10" db="EMBL/GenBank/DDBJ databases">
        <authorList>
            <person name="Freeman R.M.Jr."/>
            <person name="Wu M.M."/>
            <person name="Gerhart J.J."/>
        </authorList>
    </citation>
    <scope>NUCLEOTIDE SEQUENCE</scope>
</reference>
<dbReference type="OrthoDB" id="5953812at2759"/>
<sequence length="225" mass="26755">MESERRQKYANNRDHIMDRESRDRRNHYLDLAGVENYTSKLQESPIVPQSRNHGNIAPLRSKSQHCSRGHGHYRNRGHHRSRSYDPANMRICENLAQARTQDFKTSELYQRLLETQRVQNIYSLHKVKSPKACGELSAQVCNELAAQSRTTNYPINERLSPSTGKHKRTRHREQLKQQISILEQEFVKGTENVTPEMTPTIIQRHEHHHHHQHHHHYHYHHYHET</sequence>
<reference evidence="12" key="2">
    <citation type="submission" date="2025-05" db="UniProtKB">
        <authorList>
            <consortium name="RefSeq"/>
        </authorList>
    </citation>
    <scope>IDENTIFICATION</scope>
</reference>
<dbReference type="PANTHER" id="PTHR22611">
    <property type="entry name" value="PROTEIN NAKED CUTICLE"/>
    <property type="match status" value="1"/>
</dbReference>
<gene>
    <name evidence="12" type="primary">LOC100313662</name>
</gene>
<comment type="function">
    <text evidence="7">Cell autonomous antagonist of the canonical Wnt signaling pathway.</text>
</comment>
<dbReference type="GO" id="GO:0046872">
    <property type="term" value="F:metal ion binding"/>
    <property type="evidence" value="ECO:0007669"/>
    <property type="project" value="UniProtKB-KW"/>
</dbReference>
<keyword evidence="11" id="KW-1185">Reference proteome</keyword>
<evidence type="ECO:0000256" key="9">
    <source>
        <dbReference type="SAM" id="MobiDB-lite"/>
    </source>
</evidence>
<dbReference type="GO" id="GO:0090090">
    <property type="term" value="P:negative regulation of canonical Wnt signaling pathway"/>
    <property type="evidence" value="ECO:0007669"/>
    <property type="project" value="UniProtKB-ARBA"/>
</dbReference>
<feature type="compositionally biased region" description="Basic residues" evidence="9">
    <location>
        <begin position="62"/>
        <end position="81"/>
    </location>
</feature>
<dbReference type="GO" id="GO:0016055">
    <property type="term" value="P:Wnt signaling pathway"/>
    <property type="evidence" value="ECO:0007669"/>
    <property type="project" value="UniProtKB-UniRule"/>
</dbReference>
<accession>D1LX72</accession>
<proteinExistence type="evidence at transcript level"/>
<dbReference type="GO" id="GO:0005886">
    <property type="term" value="C:plasma membrane"/>
    <property type="evidence" value="ECO:0007669"/>
    <property type="project" value="UniProtKB-SubCell"/>
</dbReference>
<evidence type="ECO:0000256" key="3">
    <source>
        <dbReference type="ARBA" id="ARBA00022490"/>
    </source>
</evidence>
<evidence type="ECO:0000256" key="8">
    <source>
        <dbReference type="SAM" id="Coils"/>
    </source>
</evidence>
<feature type="region of interest" description="Disordered" evidence="9">
    <location>
        <begin position="206"/>
        <end position="225"/>
    </location>
</feature>
<feature type="region of interest" description="Disordered" evidence="9">
    <location>
        <begin position="1"/>
        <end position="24"/>
    </location>
</feature>
<dbReference type="RefSeq" id="NP_001161594.1">
    <property type="nucleotide sequence ID" value="NM_001168122.1"/>
</dbReference>
<feature type="compositionally biased region" description="Polar residues" evidence="9">
    <location>
        <begin position="40"/>
        <end position="53"/>
    </location>
</feature>
<protein>
    <recommendedName>
        <fullName evidence="7">Protein naked cuticle homolog</fullName>
    </recommendedName>
</protein>
<evidence type="ECO:0000313" key="12">
    <source>
        <dbReference type="RefSeq" id="NP_001161594.1"/>
    </source>
</evidence>
<dbReference type="EMBL" id="GU076049">
    <property type="protein sequence ID" value="ACY92578.1"/>
    <property type="molecule type" value="mRNA"/>
</dbReference>
<keyword evidence="4 7" id="KW-0879">Wnt signaling pathway</keyword>
<evidence type="ECO:0000256" key="6">
    <source>
        <dbReference type="ARBA" id="ARBA00023136"/>
    </source>
</evidence>
<dbReference type="Proteomes" id="UP000694865">
    <property type="component" value="Unplaced"/>
</dbReference>
<evidence type="ECO:0000256" key="5">
    <source>
        <dbReference type="ARBA" id="ARBA00022723"/>
    </source>
</evidence>
<keyword evidence="2 7" id="KW-1003">Cell membrane</keyword>
<dbReference type="GeneID" id="100313662"/>
<evidence type="ECO:0000313" key="10">
    <source>
        <dbReference type="EMBL" id="ACY92578.1"/>
    </source>
</evidence>
<name>D1LX72_SACKO</name>
<keyword evidence="6" id="KW-0472">Membrane</keyword>
<comment type="subcellular location">
    <subcellularLocation>
        <location evidence="7">Cell membrane</location>
    </subcellularLocation>
    <subcellularLocation>
        <location evidence="7">Cytoplasm</location>
    </subcellularLocation>
</comment>
<dbReference type="AlphaFoldDB" id="D1LX72"/>
<evidence type="ECO:0000256" key="1">
    <source>
        <dbReference type="ARBA" id="ARBA00007081"/>
    </source>
</evidence>
<dbReference type="GO" id="GO:0005737">
    <property type="term" value="C:cytoplasm"/>
    <property type="evidence" value="ECO:0007669"/>
    <property type="project" value="UniProtKB-SubCell"/>
</dbReference>
<feature type="coiled-coil region" evidence="8">
    <location>
        <begin position="165"/>
        <end position="192"/>
    </location>
</feature>
<dbReference type="InterPro" id="IPR040140">
    <property type="entry name" value="Nkd-like"/>
</dbReference>
<feature type="region of interest" description="Disordered" evidence="9">
    <location>
        <begin position="40"/>
        <end position="84"/>
    </location>
</feature>
<dbReference type="KEGG" id="sko:100313662"/>
<evidence type="ECO:0000313" key="11">
    <source>
        <dbReference type="Proteomes" id="UP000694865"/>
    </source>
</evidence>
<dbReference type="PANTHER" id="PTHR22611:SF9">
    <property type="entry name" value="PROTEIN NAKED CUTICLE"/>
    <property type="match status" value="1"/>
</dbReference>
<evidence type="ECO:0000256" key="2">
    <source>
        <dbReference type="ARBA" id="ARBA00022475"/>
    </source>
</evidence>
<organism evidence="10">
    <name type="scientific">Saccoglossus kowalevskii</name>
    <name type="common">Acorn worm</name>
    <dbReference type="NCBI Taxonomy" id="10224"/>
    <lineage>
        <taxon>Eukaryota</taxon>
        <taxon>Metazoa</taxon>
        <taxon>Hemichordata</taxon>
        <taxon>Enteropneusta</taxon>
        <taxon>Harrimaniidae</taxon>
        <taxon>Saccoglossus</taxon>
    </lineage>
</organism>
<evidence type="ECO:0000256" key="7">
    <source>
        <dbReference type="RuleBase" id="RU367060"/>
    </source>
</evidence>
<evidence type="ECO:0000256" key="4">
    <source>
        <dbReference type="ARBA" id="ARBA00022687"/>
    </source>
</evidence>
<comment type="similarity">
    <text evidence="1 7">Belongs to the NKD family.</text>
</comment>